<accession>G2KNZ6</accession>
<proteinExistence type="predicted"/>
<protein>
    <submittedName>
        <fullName evidence="1">Uncharacterized protein</fullName>
    </submittedName>
</protein>
<evidence type="ECO:0000313" key="2">
    <source>
        <dbReference type="Proteomes" id="UP000009286"/>
    </source>
</evidence>
<dbReference type="AlphaFoldDB" id="G2KNZ6"/>
<dbReference type="Proteomes" id="UP000009286">
    <property type="component" value="Chromosome"/>
</dbReference>
<keyword evidence="2" id="KW-1185">Reference proteome</keyword>
<dbReference type="OrthoDB" id="9817742at2"/>
<dbReference type="KEGG" id="mai:MICA_157"/>
<gene>
    <name evidence="1" type="ordered locus">MICA_157</name>
</gene>
<evidence type="ECO:0000313" key="1">
    <source>
        <dbReference type="EMBL" id="AEP08504.1"/>
    </source>
</evidence>
<name>G2KNZ6_MICAA</name>
<dbReference type="HOGENOM" id="CLU_882266_0_0_5"/>
<sequence length="315" mass="35217">MGLLAQLFQTHAAPRPLVNVDMRLPLRDDFPDVVRVKGYTQPVDLSVFKDVVLAQLDKIRGTDGPDHIVTIAYPHKSPSRIFPAPHPLTLLARRFQAALRHDIPQVDWRLATGLCELRHLNRSSSKAQGLVPTLRAKHHFGFVAADQIDPLPFMDRNNNAPSYFIVFDDAYEQGTTAANMISFLHHNGGHVLAAASAYPPQQQKSFQLRADKNAIPAIAKALAGFAWVGAPAGTRQQYINDHIDDYMQELETALQHVGLSLYTLTAAECAHMVQYFTPHPYMDKMNYNSFIAALYKKTPRQKLAQCSQSLKKILS</sequence>
<dbReference type="RefSeq" id="WP_014101727.1">
    <property type="nucleotide sequence ID" value="NC_016026.1"/>
</dbReference>
<reference evidence="1 2" key="1">
    <citation type="journal article" date="2011" name="BMC Genomics">
        <title>Genomic insights into an obligate epibiotic bacterial predator: Micavibrio aeruginosavorus ARL-13.</title>
        <authorList>
            <person name="Wang Z."/>
            <person name="Kadouri D."/>
            <person name="Wu M."/>
        </authorList>
    </citation>
    <scope>NUCLEOTIDE SEQUENCE [LARGE SCALE GENOMIC DNA]</scope>
    <source>
        <strain evidence="1 2">ARL-13</strain>
    </source>
</reference>
<organism evidence="1 2">
    <name type="scientific">Micavibrio aeruginosavorus (strain ARL-13)</name>
    <dbReference type="NCBI Taxonomy" id="856793"/>
    <lineage>
        <taxon>Bacteria</taxon>
        <taxon>Pseudomonadati</taxon>
        <taxon>Bdellovibrionota</taxon>
        <taxon>Bdellovibrionia</taxon>
        <taxon>Bdellovibrionales</taxon>
        <taxon>Pseudobdellovibrionaceae</taxon>
        <taxon>Micavibrio</taxon>
    </lineage>
</organism>
<dbReference type="EMBL" id="CP002382">
    <property type="protein sequence ID" value="AEP08504.1"/>
    <property type="molecule type" value="Genomic_DNA"/>
</dbReference>